<accession>A0A4S8QNC5</accession>
<reference evidence="1 2" key="1">
    <citation type="submission" date="2017-12" db="EMBL/GenBank/DDBJ databases">
        <title>Comparative genomics of Botrytis spp.</title>
        <authorList>
            <person name="Valero-Jimenez C.A."/>
            <person name="Tapia P."/>
            <person name="Veloso J."/>
            <person name="Silva-Moreno E."/>
            <person name="Staats M."/>
            <person name="Valdes J.H."/>
            <person name="Van Kan J.A.L."/>
        </authorList>
    </citation>
    <scope>NUCLEOTIDE SEQUENCE [LARGE SCALE GENOMIC DNA]</scope>
    <source>
        <strain evidence="1 2">MUCL435</strain>
    </source>
</reference>
<dbReference type="EMBL" id="PQXL01000601">
    <property type="protein sequence ID" value="THV44635.1"/>
    <property type="molecule type" value="Genomic_DNA"/>
</dbReference>
<keyword evidence="2" id="KW-1185">Reference proteome</keyword>
<dbReference type="Proteomes" id="UP000308671">
    <property type="component" value="Unassembled WGS sequence"/>
</dbReference>
<dbReference type="AlphaFoldDB" id="A0A4S8QNC5"/>
<organism evidence="1 2">
    <name type="scientific">Botrytis galanthina</name>
    <dbReference type="NCBI Taxonomy" id="278940"/>
    <lineage>
        <taxon>Eukaryota</taxon>
        <taxon>Fungi</taxon>
        <taxon>Dikarya</taxon>
        <taxon>Ascomycota</taxon>
        <taxon>Pezizomycotina</taxon>
        <taxon>Leotiomycetes</taxon>
        <taxon>Helotiales</taxon>
        <taxon>Sclerotiniaceae</taxon>
        <taxon>Botrytis</taxon>
    </lineage>
</organism>
<name>A0A4S8QNC5_9HELO</name>
<gene>
    <name evidence="1" type="ORF">BGAL_0602g00010</name>
</gene>
<dbReference type="OrthoDB" id="3499846at2759"/>
<evidence type="ECO:0000313" key="1">
    <source>
        <dbReference type="EMBL" id="THV44635.1"/>
    </source>
</evidence>
<comment type="caution">
    <text evidence="1">The sequence shown here is derived from an EMBL/GenBank/DDBJ whole genome shotgun (WGS) entry which is preliminary data.</text>
</comment>
<proteinExistence type="predicted"/>
<sequence>MTPPVGEDVLGVFIHLNRQVAKAVQLLYLGNDEAFSESLLEQARDCSLKIERVLAASNDAQIFENDYPTKSFSMVPMTSRMSVYQPDGIVLFSTNHILRGRITRNDGRDRAVCTHIILLAKDEDPMKALAYQPAMNNNWVRFPWKGLCEKCPVILHLLDHSLLPRKDGEQRLVYDPQNTNFRKASYHYVGVYFTRFMRSRFAQELDGYDKVKDLNDWEAFRAVRRIGFRLKGAKNCEKVVEATEKTEMINMGRFLGMEESSISDICNDGTDTDMTGILGLATQMPQKFFEGDYKFVSFGASSLNQKRKLDEQMNDETLDN</sequence>
<protein>
    <submittedName>
        <fullName evidence="1">Uncharacterized protein</fullName>
    </submittedName>
</protein>
<evidence type="ECO:0000313" key="2">
    <source>
        <dbReference type="Proteomes" id="UP000308671"/>
    </source>
</evidence>